<dbReference type="PRINTS" id="PR00508">
    <property type="entry name" value="S21N4MTFRASE"/>
</dbReference>
<name>A0A0F9SGU3_9ZZZZ</name>
<reference evidence="5" key="1">
    <citation type="journal article" date="2015" name="Nature">
        <title>Complex archaea that bridge the gap between prokaryotes and eukaryotes.</title>
        <authorList>
            <person name="Spang A."/>
            <person name="Saw J.H."/>
            <person name="Jorgensen S.L."/>
            <person name="Zaremba-Niedzwiedzka K."/>
            <person name="Martijn J."/>
            <person name="Lind A.E."/>
            <person name="van Eijk R."/>
            <person name="Schleper C."/>
            <person name="Guy L."/>
            <person name="Ettema T.J."/>
        </authorList>
    </citation>
    <scope>NUCLEOTIDE SEQUENCE</scope>
</reference>
<organism evidence="5">
    <name type="scientific">marine sediment metagenome</name>
    <dbReference type="NCBI Taxonomy" id="412755"/>
    <lineage>
        <taxon>unclassified sequences</taxon>
        <taxon>metagenomes</taxon>
        <taxon>ecological metagenomes</taxon>
    </lineage>
</organism>
<evidence type="ECO:0000256" key="3">
    <source>
        <dbReference type="ARBA" id="ARBA00022679"/>
    </source>
</evidence>
<dbReference type="InterPro" id="IPR029063">
    <property type="entry name" value="SAM-dependent_MTases_sf"/>
</dbReference>
<dbReference type="InterPro" id="IPR001091">
    <property type="entry name" value="RM_Methyltransferase"/>
</dbReference>
<dbReference type="GO" id="GO:0003677">
    <property type="term" value="F:DNA binding"/>
    <property type="evidence" value="ECO:0007669"/>
    <property type="project" value="InterPro"/>
</dbReference>
<dbReference type="PROSITE" id="PS00092">
    <property type="entry name" value="N6_MTASE"/>
    <property type="match status" value="1"/>
</dbReference>
<accession>A0A0F9SGU3</accession>
<evidence type="ECO:0000256" key="1">
    <source>
        <dbReference type="ARBA" id="ARBA00006594"/>
    </source>
</evidence>
<gene>
    <name evidence="5" type="ORF">LCGC14_0521470</name>
</gene>
<dbReference type="InterPro" id="IPR002052">
    <property type="entry name" value="DNA_methylase_N6_adenine_CS"/>
</dbReference>
<protein>
    <recommendedName>
        <fullName evidence="4">DNA methylase N-4/N-6 domain-containing protein</fullName>
    </recommendedName>
</protein>
<evidence type="ECO:0000313" key="5">
    <source>
        <dbReference type="EMBL" id="KKN61492.1"/>
    </source>
</evidence>
<comment type="caution">
    <text evidence="5">The sequence shown here is derived from an EMBL/GenBank/DDBJ whole genome shotgun (WGS) entry which is preliminary data.</text>
</comment>
<dbReference type="SUPFAM" id="SSF53335">
    <property type="entry name" value="S-adenosyl-L-methionine-dependent methyltransferases"/>
    <property type="match status" value="1"/>
</dbReference>
<keyword evidence="2" id="KW-0489">Methyltransferase</keyword>
<dbReference type="Pfam" id="PF01555">
    <property type="entry name" value="N6_N4_Mtase"/>
    <property type="match status" value="1"/>
</dbReference>
<keyword evidence="3" id="KW-0808">Transferase</keyword>
<dbReference type="InterPro" id="IPR002941">
    <property type="entry name" value="DNA_methylase_N4/N6"/>
</dbReference>
<feature type="domain" description="DNA methylase N-4/N-6" evidence="4">
    <location>
        <begin position="18"/>
        <end position="219"/>
    </location>
</feature>
<evidence type="ECO:0000259" key="4">
    <source>
        <dbReference type="Pfam" id="PF01555"/>
    </source>
</evidence>
<dbReference type="GO" id="GO:0032259">
    <property type="term" value="P:methylation"/>
    <property type="evidence" value="ECO:0007669"/>
    <property type="project" value="UniProtKB-KW"/>
</dbReference>
<comment type="similarity">
    <text evidence="1">Belongs to the N(4)/N(6)-methyltransferase family.</text>
</comment>
<dbReference type="Gene3D" id="3.40.50.150">
    <property type="entry name" value="Vaccinia Virus protein VP39"/>
    <property type="match status" value="1"/>
</dbReference>
<dbReference type="AlphaFoldDB" id="A0A0F9SGU3"/>
<evidence type="ECO:0000256" key="2">
    <source>
        <dbReference type="ARBA" id="ARBA00022603"/>
    </source>
</evidence>
<sequence>MIKFIIDNILNYKLPNKIALIICDPPYGTGKIQDSASENKIYGKVRILDDRDIKLPLDILKYLLSYNKPLCFFSQINLMYKLGQEQIQYPDKIIYWKSSWISGFKSNSCLPNQIEIIYCFNLNIKNIISQNNKTIGNLISDNKYVAPRHRAHLDRKLTIHQSQKPEYLGKLLAATFSNKKDLILDACCGSGALGKGANTASGGRDIIFIDNDPMSIRIAKINVKEAK</sequence>
<proteinExistence type="inferred from homology"/>
<dbReference type="EMBL" id="LAZR01000656">
    <property type="protein sequence ID" value="KKN61492.1"/>
    <property type="molecule type" value="Genomic_DNA"/>
</dbReference>
<dbReference type="GO" id="GO:0008170">
    <property type="term" value="F:N-methyltransferase activity"/>
    <property type="evidence" value="ECO:0007669"/>
    <property type="project" value="InterPro"/>
</dbReference>